<feature type="compositionally biased region" description="Low complexity" evidence="1">
    <location>
        <begin position="439"/>
        <end position="450"/>
    </location>
</feature>
<dbReference type="HOGENOM" id="CLU_507103_0_0_1"/>
<dbReference type="RefSeq" id="XP_016764942.1">
    <property type="nucleotide sequence ID" value="XM_016903373.1"/>
</dbReference>
<reference evidence="3 4" key="1">
    <citation type="journal article" date="2012" name="PLoS Pathog.">
        <title>Diverse lifestyles and strategies of plant pathogenesis encoded in the genomes of eighteen Dothideomycetes fungi.</title>
        <authorList>
            <person name="Ohm R.A."/>
            <person name="Feau N."/>
            <person name="Henrissat B."/>
            <person name="Schoch C.L."/>
            <person name="Horwitz B.A."/>
            <person name="Barry K.W."/>
            <person name="Condon B.J."/>
            <person name="Copeland A.C."/>
            <person name="Dhillon B."/>
            <person name="Glaser F."/>
            <person name="Hesse C.N."/>
            <person name="Kosti I."/>
            <person name="LaButti K."/>
            <person name="Lindquist E.A."/>
            <person name="Lucas S."/>
            <person name="Salamov A.A."/>
            <person name="Bradshaw R.E."/>
            <person name="Ciuffetti L."/>
            <person name="Hamelin R.C."/>
            <person name="Kema G.H.J."/>
            <person name="Lawrence C."/>
            <person name="Scott J.A."/>
            <person name="Spatafora J.W."/>
            <person name="Turgeon B.G."/>
            <person name="de Wit P.J.G.M."/>
            <person name="Zhong S."/>
            <person name="Goodwin S.B."/>
            <person name="Grigoriev I.V."/>
        </authorList>
    </citation>
    <scope>NUCLEOTIDE SEQUENCE [LARGE SCALE GENOMIC DNA]</scope>
    <source>
        <strain evidence="3 4">SO2202</strain>
    </source>
</reference>
<gene>
    <name evidence="3" type="ORF">SEPMUDRAFT_145965</name>
</gene>
<feature type="compositionally biased region" description="Pro residues" evidence="1">
    <location>
        <begin position="490"/>
        <end position="502"/>
    </location>
</feature>
<feature type="compositionally biased region" description="Polar residues" evidence="1">
    <location>
        <begin position="284"/>
        <end position="300"/>
    </location>
</feature>
<protein>
    <recommendedName>
        <fullName evidence="2">BZIP domain-containing protein</fullName>
    </recommendedName>
</protein>
<feature type="region of interest" description="Disordered" evidence="1">
    <location>
        <begin position="203"/>
        <end position="330"/>
    </location>
</feature>
<keyword evidence="4" id="KW-1185">Reference proteome</keyword>
<feature type="region of interest" description="Disordered" evidence="1">
    <location>
        <begin position="420"/>
        <end position="583"/>
    </location>
</feature>
<feature type="domain" description="BZIP" evidence="2">
    <location>
        <begin position="363"/>
        <end position="377"/>
    </location>
</feature>
<dbReference type="OrthoDB" id="2247093at2759"/>
<dbReference type="CDD" id="cd14705">
    <property type="entry name" value="bZIP_Zip1"/>
    <property type="match status" value="1"/>
</dbReference>
<feature type="compositionally biased region" description="Pro residues" evidence="1">
    <location>
        <begin position="30"/>
        <end position="39"/>
    </location>
</feature>
<dbReference type="GO" id="GO:0003700">
    <property type="term" value="F:DNA-binding transcription factor activity"/>
    <property type="evidence" value="ECO:0007669"/>
    <property type="project" value="InterPro"/>
</dbReference>
<feature type="compositionally biased region" description="Basic and acidic residues" evidence="1">
    <location>
        <begin position="310"/>
        <end position="319"/>
    </location>
</feature>
<feature type="compositionally biased region" description="Low complexity" evidence="1">
    <location>
        <begin position="51"/>
        <end position="60"/>
    </location>
</feature>
<evidence type="ECO:0000313" key="4">
    <source>
        <dbReference type="Proteomes" id="UP000016931"/>
    </source>
</evidence>
<feature type="compositionally biased region" description="Polar residues" evidence="1">
    <location>
        <begin position="79"/>
        <end position="104"/>
    </location>
</feature>
<dbReference type="Gene3D" id="1.20.5.170">
    <property type="match status" value="1"/>
</dbReference>
<dbReference type="AlphaFoldDB" id="N1QHU4"/>
<feature type="compositionally biased region" description="Low complexity" evidence="1">
    <location>
        <begin position="123"/>
        <end position="159"/>
    </location>
</feature>
<feature type="region of interest" description="Disordered" evidence="1">
    <location>
        <begin position="1"/>
        <end position="191"/>
    </location>
</feature>
<name>N1QHU4_SPHMS</name>
<dbReference type="OMA" id="VQITHER"/>
<dbReference type="PROSITE" id="PS00036">
    <property type="entry name" value="BZIP_BASIC"/>
    <property type="match status" value="1"/>
</dbReference>
<dbReference type="EMBL" id="KB456260">
    <property type="protein sequence ID" value="EMF16821.1"/>
    <property type="molecule type" value="Genomic_DNA"/>
</dbReference>
<evidence type="ECO:0000259" key="2">
    <source>
        <dbReference type="PROSITE" id="PS00036"/>
    </source>
</evidence>
<organism evidence="3 4">
    <name type="scientific">Sphaerulina musiva (strain SO2202)</name>
    <name type="common">Poplar stem canker fungus</name>
    <name type="synonym">Septoria musiva</name>
    <dbReference type="NCBI Taxonomy" id="692275"/>
    <lineage>
        <taxon>Eukaryota</taxon>
        <taxon>Fungi</taxon>
        <taxon>Dikarya</taxon>
        <taxon>Ascomycota</taxon>
        <taxon>Pezizomycotina</taxon>
        <taxon>Dothideomycetes</taxon>
        <taxon>Dothideomycetidae</taxon>
        <taxon>Mycosphaerellales</taxon>
        <taxon>Mycosphaerellaceae</taxon>
        <taxon>Sphaerulina</taxon>
    </lineage>
</organism>
<feature type="compositionally biased region" description="Basic and acidic residues" evidence="1">
    <location>
        <begin position="561"/>
        <end position="583"/>
    </location>
</feature>
<feature type="region of interest" description="Disordered" evidence="1">
    <location>
        <begin position="356"/>
        <end position="389"/>
    </location>
</feature>
<dbReference type="Proteomes" id="UP000016931">
    <property type="component" value="Unassembled WGS sequence"/>
</dbReference>
<proteinExistence type="predicted"/>
<dbReference type="eggNOG" id="ENOG502S3WG">
    <property type="taxonomic scope" value="Eukaryota"/>
</dbReference>
<dbReference type="GeneID" id="27900510"/>
<sequence length="583" mass="62112">MSERQREQQPSDSLIVRGNDSSQRSLNQQQPPPPPPAPHAPSTAEQHGPRTTAGTSSAASPALHRYPGNNGRSMDLPPLQQQVPSGQVATYQPSSRSVGVSSILNPVDSDDSSQSRRRKAPHLHSSPSSSNVLPPLGLSNRPPPSATSTPTPSAMSITAGYGVATYGADRPPRRILTPRSPSVHRASSLSQLNASSAPIFSAQHAPFAGSPRSRTYMVEPGTGGAPPLPHLPPSARHSSYGSSAPIDPQPHAPGGRNVDAHSRARPPSQSESPRSSYSSASPATTYGQSSMPTLSASYSAGQDYGGGHAVDNHGGEHQRAVGVPVSSSSAGQNVYQMMTLETTSGTVSLPVDVQAASRVADEKRRRNAGASARFRQRRKEKEKEASTTISRLEQQLKELGEDMEFYKRERDYMAGVILQVPGGDRHFPRPQSPRHRRSSGYSGPSASSSYMQYQEPGARSPDSGRNVRRRTSTLSLPHFPAPSQGTHTAPGPPLAQTYPPPNYGQQIAPQPHLGLQQASHPLPSPMTRGTLPAPPPPAAGSHGPPQVMQAAPQGGPWNPYADRRGPQHQLHEQHRQHQHGDHA</sequence>
<accession>N1QHU4</accession>
<evidence type="ECO:0000256" key="1">
    <source>
        <dbReference type="SAM" id="MobiDB-lite"/>
    </source>
</evidence>
<evidence type="ECO:0000313" key="3">
    <source>
        <dbReference type="EMBL" id="EMF16821.1"/>
    </source>
</evidence>
<dbReference type="InterPro" id="IPR004827">
    <property type="entry name" value="bZIP"/>
</dbReference>
<feature type="compositionally biased region" description="Low complexity" evidence="1">
    <location>
        <begin position="265"/>
        <end position="283"/>
    </location>
</feature>